<dbReference type="EMBL" id="UINC01058396">
    <property type="protein sequence ID" value="SVB80614.1"/>
    <property type="molecule type" value="Genomic_DNA"/>
</dbReference>
<keyword evidence="1" id="KW-0812">Transmembrane</keyword>
<organism evidence="2">
    <name type="scientific">marine metagenome</name>
    <dbReference type="NCBI Taxonomy" id="408172"/>
    <lineage>
        <taxon>unclassified sequences</taxon>
        <taxon>metagenomes</taxon>
        <taxon>ecological metagenomes</taxon>
    </lineage>
</organism>
<dbReference type="AlphaFoldDB" id="A0A382H080"/>
<evidence type="ECO:0000313" key="2">
    <source>
        <dbReference type="EMBL" id="SVB80614.1"/>
    </source>
</evidence>
<keyword evidence="1" id="KW-0472">Membrane</keyword>
<evidence type="ECO:0000256" key="1">
    <source>
        <dbReference type="SAM" id="Phobius"/>
    </source>
</evidence>
<accession>A0A382H080</accession>
<gene>
    <name evidence="2" type="ORF">METZ01_LOCUS233468</name>
</gene>
<proteinExistence type="predicted"/>
<sequence>MEGIILIVGIAVSYYLAKLGKTAVQGVAIWMVTMGAFLFASWYFG</sequence>
<name>A0A382H080_9ZZZZ</name>
<protein>
    <submittedName>
        <fullName evidence="2">Uncharacterized protein</fullName>
    </submittedName>
</protein>
<keyword evidence="1" id="KW-1133">Transmembrane helix</keyword>
<feature type="transmembrane region" description="Helical" evidence="1">
    <location>
        <begin position="23"/>
        <end position="44"/>
    </location>
</feature>
<reference evidence="2" key="1">
    <citation type="submission" date="2018-05" db="EMBL/GenBank/DDBJ databases">
        <authorList>
            <person name="Lanie J.A."/>
            <person name="Ng W.-L."/>
            <person name="Kazmierczak K.M."/>
            <person name="Andrzejewski T.M."/>
            <person name="Davidsen T.M."/>
            <person name="Wayne K.J."/>
            <person name="Tettelin H."/>
            <person name="Glass J.I."/>
            <person name="Rusch D."/>
            <person name="Podicherti R."/>
            <person name="Tsui H.-C.T."/>
            <person name="Winkler M.E."/>
        </authorList>
    </citation>
    <scope>NUCLEOTIDE SEQUENCE</scope>
</reference>